<proteinExistence type="predicted"/>
<sequence>MNAPVKLVRRAVRWLRYPAVSAVWAAGLKPSSGTRCCDVASPCCGSCARVHVISAGGPAVLDGVTDPEVARRYAELLRWWWPAAGDRR</sequence>
<reference evidence="2" key="1">
    <citation type="submission" date="2015-11" db="EMBL/GenBank/DDBJ databases">
        <authorList>
            <person name="Varghese N."/>
        </authorList>
    </citation>
    <scope>NUCLEOTIDE SEQUENCE [LARGE SCALE GENOMIC DNA]</scope>
    <source>
        <strain evidence="2">DSM 45899</strain>
    </source>
</reference>
<organism evidence="1 2">
    <name type="scientific">Parafrankia irregularis</name>
    <dbReference type="NCBI Taxonomy" id="795642"/>
    <lineage>
        <taxon>Bacteria</taxon>
        <taxon>Bacillati</taxon>
        <taxon>Actinomycetota</taxon>
        <taxon>Actinomycetes</taxon>
        <taxon>Frankiales</taxon>
        <taxon>Frankiaceae</taxon>
        <taxon>Parafrankia</taxon>
    </lineage>
</organism>
<protein>
    <submittedName>
        <fullName evidence="1">Uncharacterized protein</fullName>
    </submittedName>
</protein>
<dbReference type="AlphaFoldDB" id="A0A0S4R3B9"/>
<gene>
    <name evidence="1" type="ORF">Ga0074812_1724</name>
</gene>
<dbReference type="Proteomes" id="UP000198802">
    <property type="component" value="Unassembled WGS sequence"/>
</dbReference>
<dbReference type="EMBL" id="FAOZ01000072">
    <property type="protein sequence ID" value="CUU61274.1"/>
    <property type="molecule type" value="Genomic_DNA"/>
</dbReference>
<evidence type="ECO:0000313" key="2">
    <source>
        <dbReference type="Proteomes" id="UP000198802"/>
    </source>
</evidence>
<accession>A0A0S4R3B9</accession>
<name>A0A0S4R3B9_9ACTN</name>
<keyword evidence="2" id="KW-1185">Reference proteome</keyword>
<evidence type="ECO:0000313" key="1">
    <source>
        <dbReference type="EMBL" id="CUU61274.1"/>
    </source>
</evidence>